<name>A0A5B8XN34_9DELT</name>
<dbReference type="PANTHER" id="PTHR39535:SF2">
    <property type="entry name" value="HTTM DOMAIN-CONTAINING PROTEIN"/>
    <property type="match status" value="1"/>
</dbReference>
<feature type="transmembrane region" description="Helical" evidence="1">
    <location>
        <begin position="151"/>
        <end position="169"/>
    </location>
</feature>
<dbReference type="EMBL" id="CP042467">
    <property type="protein sequence ID" value="QED26418.1"/>
    <property type="molecule type" value="Genomic_DNA"/>
</dbReference>
<evidence type="ECO:0000256" key="1">
    <source>
        <dbReference type="SAM" id="Phobius"/>
    </source>
</evidence>
<dbReference type="KEGG" id="bbae:FRD01_03970"/>
<dbReference type="InterPro" id="IPR052964">
    <property type="entry name" value="Sporulation_signal_mat"/>
</dbReference>
<evidence type="ECO:0008006" key="4">
    <source>
        <dbReference type="Google" id="ProtNLM"/>
    </source>
</evidence>
<feature type="transmembrane region" description="Helical" evidence="1">
    <location>
        <begin position="66"/>
        <end position="94"/>
    </location>
</feature>
<dbReference type="AlphaFoldDB" id="A0A5B8XN34"/>
<organism evidence="2 3">
    <name type="scientific">Microvenator marinus</name>
    <dbReference type="NCBI Taxonomy" id="2600177"/>
    <lineage>
        <taxon>Bacteria</taxon>
        <taxon>Deltaproteobacteria</taxon>
        <taxon>Bradymonadales</taxon>
        <taxon>Microvenatoraceae</taxon>
        <taxon>Microvenator</taxon>
    </lineage>
</organism>
<dbReference type="Proteomes" id="UP000321595">
    <property type="component" value="Chromosome"/>
</dbReference>
<accession>A0A5B8XN34</accession>
<keyword evidence="1" id="KW-0812">Transmembrane</keyword>
<proteinExistence type="predicted"/>
<reference evidence="2 3" key="1">
    <citation type="submission" date="2019-08" db="EMBL/GenBank/DDBJ databases">
        <authorList>
            <person name="Liang Q."/>
        </authorList>
    </citation>
    <scope>NUCLEOTIDE SEQUENCE [LARGE SCALE GENOMIC DNA]</scope>
    <source>
        <strain evidence="2 3">V1718</strain>
    </source>
</reference>
<evidence type="ECO:0000313" key="2">
    <source>
        <dbReference type="EMBL" id="QED26418.1"/>
    </source>
</evidence>
<evidence type="ECO:0000313" key="3">
    <source>
        <dbReference type="Proteomes" id="UP000321595"/>
    </source>
</evidence>
<dbReference type="PANTHER" id="PTHR39535">
    <property type="entry name" value="SPORULATION-DELAYING PROTEIN SDPB"/>
    <property type="match status" value="1"/>
</dbReference>
<feature type="transmembrane region" description="Helical" evidence="1">
    <location>
        <begin position="25"/>
        <end position="46"/>
    </location>
</feature>
<keyword evidence="1" id="KW-0472">Membrane</keyword>
<protein>
    <recommendedName>
        <fullName evidence="4">HTTM domain-containing protein</fullName>
    </recommendedName>
</protein>
<feature type="transmembrane region" description="Helical" evidence="1">
    <location>
        <begin position="122"/>
        <end position="139"/>
    </location>
</feature>
<keyword evidence="3" id="KW-1185">Reference proteome</keyword>
<dbReference type="OrthoDB" id="1496138at2"/>
<gene>
    <name evidence="2" type="ORF">FRD01_03970</name>
</gene>
<keyword evidence="1" id="KW-1133">Transmembrane helix</keyword>
<sequence>MLMITIQFPEKLKIANGWTSESYKWVRIILGAYLTIHFAHLIPWAAELFSNQGNLPDSLLSPFAYLFPNVLTFFNSPVVAVGTVCVGAIASVAFAFGLKDRWMAVLIWIIWASLFGRNPLISNPSLAFVGWMLLFHAFLPRKDAVSTVPKSMYGSAWWVMAAGYTYSGYTKLLSPSWLDGTAIQHVLMSPLARLSPLRDLLLEVPQFLSLLTWSTLGIELLALPIAMVSRARPWLWLSLVGLHIGIICTVAFADLSVGMLMIHLLTFDPNWIRKSLQSLGVSKHRSHVKQTSIWREENDEARRLDE</sequence>
<feature type="transmembrane region" description="Helical" evidence="1">
    <location>
        <begin position="235"/>
        <end position="265"/>
    </location>
</feature>